<proteinExistence type="predicted"/>
<evidence type="ECO:0000313" key="1">
    <source>
        <dbReference type="EMBL" id="CAG8471552.1"/>
    </source>
</evidence>
<evidence type="ECO:0000313" key="2">
    <source>
        <dbReference type="Proteomes" id="UP000789860"/>
    </source>
</evidence>
<feature type="non-terminal residue" evidence="1">
    <location>
        <position position="1"/>
    </location>
</feature>
<protein>
    <submittedName>
        <fullName evidence="1">9128_t:CDS:1</fullName>
    </submittedName>
</protein>
<comment type="caution">
    <text evidence="1">The sequence shown here is derived from an EMBL/GenBank/DDBJ whole genome shotgun (WGS) entry which is preliminary data.</text>
</comment>
<sequence length="41" mass="4663">KRHEEKHDAEPITITTNVKKNAILSLTTTTNNNKLFNDAKL</sequence>
<dbReference type="EMBL" id="CAJVPM010001687">
    <property type="protein sequence ID" value="CAG8471552.1"/>
    <property type="molecule type" value="Genomic_DNA"/>
</dbReference>
<name>A0ACA9KG00_9GLOM</name>
<accession>A0ACA9KG00</accession>
<dbReference type="Proteomes" id="UP000789860">
    <property type="component" value="Unassembled WGS sequence"/>
</dbReference>
<keyword evidence="2" id="KW-1185">Reference proteome</keyword>
<reference evidence="1" key="1">
    <citation type="submission" date="2021-06" db="EMBL/GenBank/DDBJ databases">
        <authorList>
            <person name="Kallberg Y."/>
            <person name="Tangrot J."/>
            <person name="Rosling A."/>
        </authorList>
    </citation>
    <scope>NUCLEOTIDE SEQUENCE</scope>
    <source>
        <strain evidence="1">AU212A</strain>
    </source>
</reference>
<gene>
    <name evidence="1" type="ORF">SCALOS_LOCUS2048</name>
</gene>
<organism evidence="1 2">
    <name type="scientific">Scutellospora calospora</name>
    <dbReference type="NCBI Taxonomy" id="85575"/>
    <lineage>
        <taxon>Eukaryota</taxon>
        <taxon>Fungi</taxon>
        <taxon>Fungi incertae sedis</taxon>
        <taxon>Mucoromycota</taxon>
        <taxon>Glomeromycotina</taxon>
        <taxon>Glomeromycetes</taxon>
        <taxon>Diversisporales</taxon>
        <taxon>Gigasporaceae</taxon>
        <taxon>Scutellospora</taxon>
    </lineage>
</organism>